<evidence type="ECO:0000256" key="6">
    <source>
        <dbReference type="ARBA" id="ARBA00023136"/>
    </source>
</evidence>
<evidence type="ECO:0000313" key="9">
    <source>
        <dbReference type="EMBL" id="MBA5776842.1"/>
    </source>
</evidence>
<keyword evidence="2" id="KW-0813">Transport</keyword>
<dbReference type="PROSITE" id="PS50850">
    <property type="entry name" value="MFS"/>
    <property type="match status" value="1"/>
</dbReference>
<keyword evidence="5 7" id="KW-1133">Transmembrane helix</keyword>
<feature type="transmembrane region" description="Helical" evidence="7">
    <location>
        <begin position="176"/>
        <end position="195"/>
    </location>
</feature>
<dbReference type="GO" id="GO:0022857">
    <property type="term" value="F:transmembrane transporter activity"/>
    <property type="evidence" value="ECO:0007669"/>
    <property type="project" value="InterPro"/>
</dbReference>
<keyword evidence="10" id="KW-1185">Reference proteome</keyword>
<dbReference type="Pfam" id="PF07690">
    <property type="entry name" value="MFS_1"/>
    <property type="match status" value="1"/>
</dbReference>
<evidence type="ECO:0000259" key="8">
    <source>
        <dbReference type="PROSITE" id="PS50850"/>
    </source>
</evidence>
<feature type="domain" description="Major facilitator superfamily (MFS) profile" evidence="8">
    <location>
        <begin position="1"/>
        <end position="338"/>
    </location>
</feature>
<dbReference type="AlphaFoldDB" id="A0A839AD48"/>
<dbReference type="Proteomes" id="UP000541109">
    <property type="component" value="Unassembled WGS sequence"/>
</dbReference>
<dbReference type="InterPro" id="IPR020846">
    <property type="entry name" value="MFS_dom"/>
</dbReference>
<dbReference type="GO" id="GO:0005886">
    <property type="term" value="C:plasma membrane"/>
    <property type="evidence" value="ECO:0007669"/>
    <property type="project" value="UniProtKB-SubCell"/>
</dbReference>
<sequence length="338" mass="35273">MQTLDSTIIGTALPAIGASFAVDPVRLHMAMTSYLIALAVFMPMSGWVADRYGTRNVFRVAILIFVGASIGCGAASSLAELVAMRIVQGFGGALMVPVARLALLRAVPKSELVQAMTWVTVPALVGPVVGPPLGGFLVTYAAWPWIFWINVPFGILGICLATAYFEDIRGEQRVPFDGLGFVYSGLAIGGILFGFELMPLRDLVGHAGHALAAAGLIAVLFVGGFVRSLQFTALNSIAFADLDERQMSRATGFTSMAQQLSLSIGVSIAALSLSLSAALRGEAAPQPTDYAVAFIVVTVLVLLSAVSFLKLESDAGAAVSRHATTVGGAARTPSDPRT</sequence>
<gene>
    <name evidence="9" type="ORF">H2509_06830</name>
</gene>
<keyword evidence="3" id="KW-1003">Cell membrane</keyword>
<organism evidence="9 10">
    <name type="scientific">Stappia albiluteola</name>
    <dbReference type="NCBI Taxonomy" id="2758565"/>
    <lineage>
        <taxon>Bacteria</taxon>
        <taxon>Pseudomonadati</taxon>
        <taxon>Pseudomonadota</taxon>
        <taxon>Alphaproteobacteria</taxon>
        <taxon>Hyphomicrobiales</taxon>
        <taxon>Stappiaceae</taxon>
        <taxon>Stappia</taxon>
    </lineage>
</organism>
<comment type="caution">
    <text evidence="9">The sequence shown here is derived from an EMBL/GenBank/DDBJ whole genome shotgun (WGS) entry which is preliminary data.</text>
</comment>
<dbReference type="PANTHER" id="PTHR42718:SF46">
    <property type="entry name" value="BLR6921 PROTEIN"/>
    <property type="match status" value="1"/>
</dbReference>
<dbReference type="EMBL" id="JACFXV010000043">
    <property type="protein sequence ID" value="MBA5776842.1"/>
    <property type="molecule type" value="Genomic_DNA"/>
</dbReference>
<dbReference type="Gene3D" id="1.20.1720.10">
    <property type="entry name" value="Multidrug resistance protein D"/>
    <property type="match status" value="1"/>
</dbReference>
<comment type="subcellular location">
    <subcellularLocation>
        <location evidence="1">Cell membrane</location>
        <topology evidence="1">Multi-pass membrane protein</topology>
    </subcellularLocation>
</comment>
<evidence type="ECO:0000256" key="2">
    <source>
        <dbReference type="ARBA" id="ARBA00022448"/>
    </source>
</evidence>
<evidence type="ECO:0000313" key="10">
    <source>
        <dbReference type="Proteomes" id="UP000541109"/>
    </source>
</evidence>
<dbReference type="InterPro" id="IPR011701">
    <property type="entry name" value="MFS"/>
</dbReference>
<feature type="transmembrane region" description="Helical" evidence="7">
    <location>
        <begin position="260"/>
        <end position="279"/>
    </location>
</feature>
<evidence type="ECO:0000256" key="3">
    <source>
        <dbReference type="ARBA" id="ARBA00022475"/>
    </source>
</evidence>
<dbReference type="PANTHER" id="PTHR42718">
    <property type="entry name" value="MAJOR FACILITATOR SUPERFAMILY MULTIDRUG TRANSPORTER MFSC"/>
    <property type="match status" value="1"/>
</dbReference>
<feature type="transmembrane region" description="Helical" evidence="7">
    <location>
        <begin position="56"/>
        <end position="76"/>
    </location>
</feature>
<evidence type="ECO:0000256" key="4">
    <source>
        <dbReference type="ARBA" id="ARBA00022692"/>
    </source>
</evidence>
<feature type="transmembrane region" description="Helical" evidence="7">
    <location>
        <begin position="291"/>
        <end position="311"/>
    </location>
</feature>
<keyword evidence="4 7" id="KW-0812">Transmembrane</keyword>
<keyword evidence="6 7" id="KW-0472">Membrane</keyword>
<feature type="transmembrane region" description="Helical" evidence="7">
    <location>
        <begin position="115"/>
        <end position="139"/>
    </location>
</feature>
<dbReference type="SUPFAM" id="SSF103473">
    <property type="entry name" value="MFS general substrate transporter"/>
    <property type="match status" value="1"/>
</dbReference>
<evidence type="ECO:0000256" key="7">
    <source>
        <dbReference type="SAM" id="Phobius"/>
    </source>
</evidence>
<evidence type="ECO:0000256" key="5">
    <source>
        <dbReference type="ARBA" id="ARBA00022989"/>
    </source>
</evidence>
<dbReference type="InterPro" id="IPR036259">
    <property type="entry name" value="MFS_trans_sf"/>
</dbReference>
<feature type="transmembrane region" description="Helical" evidence="7">
    <location>
        <begin position="145"/>
        <end position="164"/>
    </location>
</feature>
<feature type="transmembrane region" description="Helical" evidence="7">
    <location>
        <begin position="207"/>
        <end position="226"/>
    </location>
</feature>
<proteinExistence type="predicted"/>
<name>A0A839AD48_9HYPH</name>
<reference evidence="9 10" key="1">
    <citation type="submission" date="2020-07" db="EMBL/GenBank/DDBJ databases">
        <title>Stappia sp., F7233, whole genome shotgun sequencing project.</title>
        <authorList>
            <person name="Jiang S."/>
            <person name="Liu Z.W."/>
            <person name="Du Z.J."/>
        </authorList>
    </citation>
    <scope>NUCLEOTIDE SEQUENCE [LARGE SCALE GENOMIC DNA]</scope>
    <source>
        <strain evidence="9 10">F7233</strain>
    </source>
</reference>
<evidence type="ECO:0000256" key="1">
    <source>
        <dbReference type="ARBA" id="ARBA00004651"/>
    </source>
</evidence>
<feature type="transmembrane region" description="Helical" evidence="7">
    <location>
        <begin position="82"/>
        <end position="103"/>
    </location>
</feature>
<feature type="transmembrane region" description="Helical" evidence="7">
    <location>
        <begin position="31"/>
        <end position="49"/>
    </location>
</feature>
<accession>A0A839AD48</accession>
<protein>
    <submittedName>
        <fullName evidence="9">MFS transporter</fullName>
    </submittedName>
</protein>